<dbReference type="PANTHER" id="PTHR43226:SF8">
    <property type="entry name" value="XAA-PRO DIPEPTIDASE"/>
    <property type="match status" value="1"/>
</dbReference>
<keyword evidence="1 7" id="KW-0645">Protease</keyword>
<dbReference type="InterPro" id="IPR048819">
    <property type="entry name" value="PepQ_N"/>
</dbReference>
<feature type="binding site" evidence="7">
    <location>
        <position position="253"/>
    </location>
    <ligand>
        <name>Mn(2+)</name>
        <dbReference type="ChEBI" id="CHEBI:29035"/>
        <label>2</label>
    </ligand>
</feature>
<dbReference type="InterPro" id="IPR001131">
    <property type="entry name" value="Peptidase_M24B_aminopep-P_CS"/>
</dbReference>
<reference evidence="11" key="1">
    <citation type="journal article" date="2019" name="Int. J. Syst. Evol. Microbiol.">
        <title>The Global Catalogue of Microorganisms (GCM) 10K type strain sequencing project: providing services to taxonomists for standard genome sequencing and annotation.</title>
        <authorList>
            <consortium name="The Broad Institute Genomics Platform"/>
            <consortium name="The Broad Institute Genome Sequencing Center for Infectious Disease"/>
            <person name="Wu L."/>
            <person name="Ma J."/>
        </authorList>
    </citation>
    <scope>NUCLEOTIDE SEQUENCE [LARGE SCALE GENOMIC DNA]</scope>
    <source>
        <strain evidence="11">JCM 18472</strain>
    </source>
</reference>
<sequence length="440" mass="48436">MSETRLDDQHAAHLEGLEHAYARLLEAHGYEGVLLYSGAPRHFFGDDQQASFATFAHFLHWVPLAGIEHSWLLIRPGQRPLLRFHAPVDFWHLTPSLPQAAWTRRFTLEASDETAPPPFPQGRLAIVGDVDAGTAERLGAALNPLALCQALDELRVRKSAYEIACLREANRLALAGHEAARGAFDAGAAELDIQLAYLKASRQRESQVPYQNIVGLNEHAGVLHYQHYDIQPAVRRHSLLLDAGRRVAGYASDITRTWAGRDADPQFAALIEGVERFQQRLIAELRPGVDYVALHAQMHLELGRLLSEQALIECSPEAAVESGITRAFCPHGLGHSLGLQVHDVAGRRDARGEPLPAPERDPALRLTRPLEAGMVITMEPGLYIIPMLLEPLRDQPAGRHIDWPGVTRLAPHGGIRIEDDIAIGHGGPINLTRDNATDSL</sequence>
<keyword evidence="6 7" id="KW-0464">Manganese</keyword>
<dbReference type="Proteomes" id="UP001500074">
    <property type="component" value="Unassembled WGS sequence"/>
</dbReference>
<feature type="binding site" evidence="7">
    <location>
        <position position="242"/>
    </location>
    <ligand>
        <name>Mn(2+)</name>
        <dbReference type="ChEBI" id="CHEBI:29035"/>
        <label>2</label>
    </ligand>
</feature>
<dbReference type="PANTHER" id="PTHR43226">
    <property type="entry name" value="XAA-PRO AMINOPEPTIDASE 3"/>
    <property type="match status" value="1"/>
</dbReference>
<dbReference type="Pfam" id="PF21216">
    <property type="entry name" value="PepQ_N"/>
    <property type="match status" value="1"/>
</dbReference>
<keyword evidence="11" id="KW-1185">Reference proteome</keyword>
<dbReference type="InterPro" id="IPR022846">
    <property type="entry name" value="X_Pro_dipept"/>
</dbReference>
<dbReference type="SUPFAM" id="SSF55920">
    <property type="entry name" value="Creatinase/aminopeptidase"/>
    <property type="match status" value="1"/>
</dbReference>
<dbReference type="NCBIfam" id="NF010133">
    <property type="entry name" value="PRK13607.1"/>
    <property type="match status" value="1"/>
</dbReference>
<feature type="binding site" evidence="7">
    <location>
        <position position="418"/>
    </location>
    <ligand>
        <name>Mn(2+)</name>
        <dbReference type="ChEBI" id="CHEBI:29035"/>
        <label>1</label>
    </ligand>
</feature>
<accession>A0ABP9RIE0</accession>
<dbReference type="Pfam" id="PF00557">
    <property type="entry name" value="Peptidase_M24"/>
    <property type="match status" value="1"/>
</dbReference>
<protein>
    <recommendedName>
        <fullName evidence="7">Xaa-Pro dipeptidase</fullName>
        <shortName evidence="7">X-Pro dipeptidase</shortName>
        <ecNumber evidence="7">3.4.13.9</ecNumber>
    </recommendedName>
    <alternativeName>
        <fullName evidence="7">Imidodipeptidase</fullName>
    </alternativeName>
    <alternativeName>
        <fullName evidence="7">Proline dipeptidase</fullName>
        <shortName evidence="7">Prolidase</shortName>
    </alternativeName>
</protein>
<evidence type="ECO:0000313" key="10">
    <source>
        <dbReference type="EMBL" id="GAA5178335.1"/>
    </source>
</evidence>
<evidence type="ECO:0000256" key="2">
    <source>
        <dbReference type="ARBA" id="ARBA00022723"/>
    </source>
</evidence>
<feature type="binding site" evidence="7">
    <location>
        <position position="253"/>
    </location>
    <ligand>
        <name>Mn(2+)</name>
        <dbReference type="ChEBI" id="CHEBI:29035"/>
        <label>1</label>
    </ligand>
</feature>
<comment type="caution">
    <text evidence="10">The sequence shown here is derived from an EMBL/GenBank/DDBJ whole genome shotgun (WGS) entry which is preliminary data.</text>
</comment>
<keyword evidence="4 7" id="KW-0224">Dipeptidase</keyword>
<keyword evidence="3 7" id="KW-0378">Hydrolase</keyword>
<feature type="binding site" evidence="7">
    <location>
        <position position="335"/>
    </location>
    <ligand>
        <name>Mn(2+)</name>
        <dbReference type="ChEBI" id="CHEBI:29035"/>
        <label>1</label>
    </ligand>
</feature>
<dbReference type="InterPro" id="IPR029149">
    <property type="entry name" value="Creatin/AminoP/Spt16_N"/>
</dbReference>
<keyword evidence="2 7" id="KW-0479">Metal-binding</keyword>
<proteinExistence type="inferred from homology"/>
<dbReference type="HAMAP" id="MF_01279">
    <property type="entry name" value="X_Pro_dipeptid"/>
    <property type="match status" value="1"/>
</dbReference>
<dbReference type="InterPro" id="IPR000994">
    <property type="entry name" value="Pept_M24"/>
</dbReference>
<comment type="catalytic activity">
    <reaction evidence="7">
        <text>Xaa-L-Pro dipeptide + H2O = an L-alpha-amino acid + L-proline</text>
        <dbReference type="Rhea" id="RHEA:76407"/>
        <dbReference type="ChEBI" id="CHEBI:15377"/>
        <dbReference type="ChEBI" id="CHEBI:59869"/>
        <dbReference type="ChEBI" id="CHEBI:60039"/>
        <dbReference type="ChEBI" id="CHEBI:195196"/>
        <dbReference type="EC" id="3.4.13.9"/>
    </reaction>
</comment>
<comment type="function">
    <text evidence="7">Splits dipeptides with a prolyl residue in the C-terminal position.</text>
</comment>
<dbReference type="RefSeq" id="WP_031383516.1">
    <property type="nucleotide sequence ID" value="NZ_BAABKI010000028.1"/>
</dbReference>
<evidence type="ECO:0000256" key="3">
    <source>
        <dbReference type="ARBA" id="ARBA00022801"/>
    </source>
</evidence>
<evidence type="ECO:0000259" key="8">
    <source>
        <dbReference type="Pfam" id="PF00557"/>
    </source>
</evidence>
<dbReference type="PROSITE" id="PS00491">
    <property type="entry name" value="PROLINE_PEPTIDASE"/>
    <property type="match status" value="1"/>
</dbReference>
<evidence type="ECO:0000256" key="5">
    <source>
        <dbReference type="ARBA" id="ARBA00023049"/>
    </source>
</evidence>
<evidence type="ECO:0000259" key="9">
    <source>
        <dbReference type="Pfam" id="PF21216"/>
    </source>
</evidence>
<feature type="domain" description="Peptidase M24" evidence="8">
    <location>
        <begin position="165"/>
        <end position="423"/>
    </location>
</feature>
<name>A0ABP9RIE0_9GAMM</name>
<dbReference type="EC" id="3.4.13.9" evidence="7"/>
<dbReference type="InterPro" id="IPR052433">
    <property type="entry name" value="X-Pro_dipept-like"/>
</dbReference>
<comment type="cofactor">
    <cofactor evidence="7">
        <name>Mn(2+)</name>
        <dbReference type="ChEBI" id="CHEBI:29035"/>
    </cofactor>
    <text evidence="7">Binds 2 manganese ions per subunit.</text>
</comment>
<dbReference type="Gene3D" id="3.40.350.10">
    <property type="entry name" value="Creatinase/prolidase N-terminal domain"/>
    <property type="match status" value="1"/>
</dbReference>
<comment type="similarity">
    <text evidence="7">Belongs to the peptidase M24B family. Bacterial-type prolidase subfamily.</text>
</comment>
<evidence type="ECO:0000256" key="4">
    <source>
        <dbReference type="ARBA" id="ARBA00022997"/>
    </source>
</evidence>
<keyword evidence="5 7" id="KW-0482">Metalloprotease</keyword>
<evidence type="ECO:0000256" key="1">
    <source>
        <dbReference type="ARBA" id="ARBA00022670"/>
    </source>
</evidence>
<dbReference type="InterPro" id="IPR036005">
    <property type="entry name" value="Creatinase/aminopeptidase-like"/>
</dbReference>
<evidence type="ECO:0000256" key="7">
    <source>
        <dbReference type="HAMAP-Rule" id="MF_01279"/>
    </source>
</evidence>
<evidence type="ECO:0000313" key="11">
    <source>
        <dbReference type="Proteomes" id="UP001500074"/>
    </source>
</evidence>
<feature type="binding site" evidence="7">
    <location>
        <position position="379"/>
    </location>
    <ligand>
        <name>Mn(2+)</name>
        <dbReference type="ChEBI" id="CHEBI:29035"/>
        <label>1</label>
    </ligand>
</feature>
<evidence type="ECO:0000256" key="6">
    <source>
        <dbReference type="ARBA" id="ARBA00023211"/>
    </source>
</evidence>
<feature type="domain" description="Xaa-Pro dipeptidase N-terminal" evidence="9">
    <location>
        <begin position="10"/>
        <end position="151"/>
    </location>
</feature>
<dbReference type="EMBL" id="BAABKI010000028">
    <property type="protein sequence ID" value="GAA5178335.1"/>
    <property type="molecule type" value="Genomic_DNA"/>
</dbReference>
<dbReference type="Gene3D" id="3.90.230.10">
    <property type="entry name" value="Creatinase/methionine aminopeptidase superfamily"/>
    <property type="match status" value="1"/>
</dbReference>
<feature type="binding site" evidence="7">
    <location>
        <position position="418"/>
    </location>
    <ligand>
        <name>Mn(2+)</name>
        <dbReference type="ChEBI" id="CHEBI:29035"/>
        <label>2</label>
    </ligand>
</feature>
<gene>
    <name evidence="7 10" type="primary">pepQ</name>
    <name evidence="10" type="ORF">GCM10023342_28520</name>
</gene>
<organism evidence="10 11">
    <name type="scientific">Modicisalibacter zincidurans</name>
    <dbReference type="NCBI Taxonomy" id="1178777"/>
    <lineage>
        <taxon>Bacteria</taxon>
        <taxon>Pseudomonadati</taxon>
        <taxon>Pseudomonadota</taxon>
        <taxon>Gammaproteobacteria</taxon>
        <taxon>Oceanospirillales</taxon>
        <taxon>Halomonadaceae</taxon>
        <taxon>Modicisalibacter</taxon>
    </lineage>
</organism>